<dbReference type="Proteomes" id="UP000070501">
    <property type="component" value="Unassembled WGS sequence"/>
</dbReference>
<proteinExistence type="predicted"/>
<dbReference type="InParanoid" id="A0A136JKD5"/>
<sequence length="56" mass="6187">MGGTRGARVYVRGTERGGWSNLAEIVYSLAAGRDKEGRWVSLGVREYRGGVWLSRS</sequence>
<reference evidence="2" key="1">
    <citation type="submission" date="2016-02" db="EMBL/GenBank/DDBJ databases">
        <title>Draft genome sequence of Microdochium bolleyi, a fungal endophyte of beachgrass.</title>
        <authorList>
            <consortium name="DOE Joint Genome Institute"/>
            <person name="David A.S."/>
            <person name="May G."/>
            <person name="Haridas S."/>
            <person name="Lim J."/>
            <person name="Wang M."/>
            <person name="Labutti K."/>
            <person name="Lipzen A."/>
            <person name="Barry K."/>
            <person name="Grigoriev I.V."/>
        </authorList>
    </citation>
    <scope>NUCLEOTIDE SEQUENCE [LARGE SCALE GENOMIC DNA]</scope>
    <source>
        <strain evidence="2">J235TASD1</strain>
    </source>
</reference>
<dbReference type="AlphaFoldDB" id="A0A136JKD5"/>
<protein>
    <submittedName>
        <fullName evidence="1">Uncharacterized protein</fullName>
    </submittedName>
</protein>
<gene>
    <name evidence="1" type="ORF">Micbo1qcDRAFT_156538</name>
</gene>
<organism evidence="1 2">
    <name type="scientific">Microdochium bolleyi</name>
    <dbReference type="NCBI Taxonomy" id="196109"/>
    <lineage>
        <taxon>Eukaryota</taxon>
        <taxon>Fungi</taxon>
        <taxon>Dikarya</taxon>
        <taxon>Ascomycota</taxon>
        <taxon>Pezizomycotina</taxon>
        <taxon>Sordariomycetes</taxon>
        <taxon>Xylariomycetidae</taxon>
        <taxon>Xylariales</taxon>
        <taxon>Microdochiaceae</taxon>
        <taxon>Microdochium</taxon>
    </lineage>
</organism>
<evidence type="ECO:0000313" key="1">
    <source>
        <dbReference type="EMBL" id="KXJ97603.1"/>
    </source>
</evidence>
<dbReference type="EMBL" id="KQ964245">
    <property type="protein sequence ID" value="KXJ97603.1"/>
    <property type="molecule type" value="Genomic_DNA"/>
</dbReference>
<accession>A0A136JKD5</accession>
<feature type="non-terminal residue" evidence="1">
    <location>
        <position position="56"/>
    </location>
</feature>
<keyword evidence="2" id="KW-1185">Reference proteome</keyword>
<evidence type="ECO:0000313" key="2">
    <source>
        <dbReference type="Proteomes" id="UP000070501"/>
    </source>
</evidence>
<name>A0A136JKD5_9PEZI</name>